<dbReference type="GO" id="GO:0009318">
    <property type="term" value="C:exodeoxyribonuclease VII complex"/>
    <property type="evidence" value="ECO:0007669"/>
    <property type="project" value="UniProtKB-UniRule"/>
</dbReference>
<keyword evidence="3 5" id="KW-0378">Hydrolase</keyword>
<dbReference type="Pfam" id="PF02601">
    <property type="entry name" value="Exonuc_VII_L"/>
    <property type="match status" value="1"/>
</dbReference>
<dbReference type="InterPro" id="IPR025824">
    <property type="entry name" value="OB-fold_nuc-bd_dom"/>
</dbReference>
<keyword evidence="1 5" id="KW-0963">Cytoplasm</keyword>
<comment type="subunit">
    <text evidence="5">Heterooligomer composed of large and small subunits.</text>
</comment>
<name>A0A2S0KMU4_9FIRM</name>
<dbReference type="AlphaFoldDB" id="A0A2S0KMU4"/>
<accession>A0A2S0KMU4</accession>
<dbReference type="CDD" id="cd04489">
    <property type="entry name" value="ExoVII_LU_OBF"/>
    <property type="match status" value="1"/>
</dbReference>
<dbReference type="PANTHER" id="PTHR30008:SF0">
    <property type="entry name" value="EXODEOXYRIBONUCLEASE 7 LARGE SUBUNIT"/>
    <property type="match status" value="1"/>
</dbReference>
<dbReference type="PANTHER" id="PTHR30008">
    <property type="entry name" value="EXODEOXYRIBONUCLEASE 7 LARGE SUBUNIT"/>
    <property type="match status" value="1"/>
</dbReference>
<keyword evidence="4 5" id="KW-0269">Exonuclease</keyword>
<dbReference type="NCBIfam" id="TIGR00237">
    <property type="entry name" value="xseA"/>
    <property type="match status" value="1"/>
</dbReference>
<comment type="catalytic activity">
    <reaction evidence="5 6">
        <text>Exonucleolytic cleavage in either 5'- to 3'- or 3'- to 5'-direction to yield nucleoside 5'-phosphates.</text>
        <dbReference type="EC" id="3.1.11.6"/>
    </reaction>
</comment>
<evidence type="ECO:0000313" key="10">
    <source>
        <dbReference type="Proteomes" id="UP000237947"/>
    </source>
</evidence>
<proteinExistence type="inferred from homology"/>
<dbReference type="Pfam" id="PF13742">
    <property type="entry name" value="tRNA_anti_2"/>
    <property type="match status" value="1"/>
</dbReference>
<dbReference type="RefSeq" id="WP_106012338.1">
    <property type="nucleotide sequence ID" value="NZ_CP027226.1"/>
</dbReference>
<evidence type="ECO:0000256" key="3">
    <source>
        <dbReference type="ARBA" id="ARBA00022801"/>
    </source>
</evidence>
<comment type="subcellular location">
    <subcellularLocation>
        <location evidence="5 6">Cytoplasm</location>
    </subcellularLocation>
</comment>
<keyword evidence="10" id="KW-1185">Reference proteome</keyword>
<evidence type="ECO:0000256" key="5">
    <source>
        <dbReference type="HAMAP-Rule" id="MF_00378"/>
    </source>
</evidence>
<gene>
    <name evidence="5 9" type="primary">xseA</name>
    <name evidence="9" type="ORF">C5Q98_03540</name>
</gene>
<dbReference type="GO" id="GO:0005737">
    <property type="term" value="C:cytoplasm"/>
    <property type="evidence" value="ECO:0007669"/>
    <property type="project" value="UniProtKB-SubCell"/>
</dbReference>
<dbReference type="Proteomes" id="UP000237947">
    <property type="component" value="Chromosome"/>
</dbReference>
<dbReference type="GO" id="GO:0006308">
    <property type="term" value="P:DNA catabolic process"/>
    <property type="evidence" value="ECO:0007669"/>
    <property type="project" value="UniProtKB-UniRule"/>
</dbReference>
<keyword evidence="2 5" id="KW-0540">Nuclease</keyword>
<organism evidence="9 10">
    <name type="scientific">Fastidiosipila sanguinis</name>
    <dbReference type="NCBI Taxonomy" id="236753"/>
    <lineage>
        <taxon>Bacteria</taxon>
        <taxon>Bacillati</taxon>
        <taxon>Bacillota</taxon>
        <taxon>Clostridia</taxon>
        <taxon>Eubacteriales</taxon>
        <taxon>Oscillospiraceae</taxon>
        <taxon>Fastidiosipila</taxon>
    </lineage>
</organism>
<evidence type="ECO:0000259" key="8">
    <source>
        <dbReference type="Pfam" id="PF13742"/>
    </source>
</evidence>
<evidence type="ECO:0000256" key="2">
    <source>
        <dbReference type="ARBA" id="ARBA00022722"/>
    </source>
</evidence>
<evidence type="ECO:0000313" key="9">
    <source>
        <dbReference type="EMBL" id="AVM42355.1"/>
    </source>
</evidence>
<reference evidence="10" key="1">
    <citation type="submission" date="2018-02" db="EMBL/GenBank/DDBJ databases">
        <authorList>
            <person name="Holder M.E."/>
            <person name="Ajami N.J."/>
            <person name="Petrosino J.F."/>
        </authorList>
    </citation>
    <scope>NUCLEOTIDE SEQUENCE [LARGE SCALE GENOMIC DNA]</scope>
    <source>
        <strain evidence="10">CCUG 47711</strain>
    </source>
</reference>
<sequence length="430" mass="48128">MQENIKSITVSQLNRYVFRLLGNQSVLQNISIVGELSNVKVYSSGHWYFNLKDQNAQVSCVMFKSAASSLNFRPKDGDAVILSGKVSLYERDGKFQVYVNKMDLDGKGNLYLLFEQLNKKLQAEGLYSEEFKKPIPKFPKVIGVATSRSGAVIQDIINVSRRRWPLSKIVLAPCSVQGENAAPTIVKSIEKLNEMEEVDVIIVGRGGGSLEDLWAFNEESVARAVFASEKPIISAVGHESDTTICDYVADLRAPTPSAAAEVALPNINEVLEYMRSKELQMSRLLSAKVDFSETRLFNLEDKLKTNMVSIIKLLNQKLSHLSENRFLLNPYENLDRKKEAVDINADKLEQRMTYLLKNKEQSLARKVASLDALSPLKVLGRGYSMLTRTGESKPLVSAQDIRKNEALDVFMQDGKLKVEVLDVSIEKEGK</sequence>
<evidence type="ECO:0000259" key="7">
    <source>
        <dbReference type="Pfam" id="PF02601"/>
    </source>
</evidence>
<dbReference type="GO" id="GO:0008855">
    <property type="term" value="F:exodeoxyribonuclease VII activity"/>
    <property type="evidence" value="ECO:0007669"/>
    <property type="project" value="UniProtKB-UniRule"/>
</dbReference>
<feature type="domain" description="Exonuclease VII large subunit C-terminal" evidence="7">
    <location>
        <begin position="127"/>
        <end position="418"/>
    </location>
</feature>
<dbReference type="EMBL" id="CP027226">
    <property type="protein sequence ID" value="AVM42355.1"/>
    <property type="molecule type" value="Genomic_DNA"/>
</dbReference>
<dbReference type="InterPro" id="IPR020579">
    <property type="entry name" value="Exonuc_VII_lsu_C"/>
</dbReference>
<comment type="function">
    <text evidence="5">Bidirectionally degrades single-stranded DNA into large acid-insoluble oligonucleotides, which are then degraded further into small acid-soluble oligonucleotides.</text>
</comment>
<evidence type="ECO:0000256" key="6">
    <source>
        <dbReference type="RuleBase" id="RU004355"/>
    </source>
</evidence>
<evidence type="ECO:0000256" key="4">
    <source>
        <dbReference type="ARBA" id="ARBA00022839"/>
    </source>
</evidence>
<dbReference type="EC" id="3.1.11.6" evidence="5"/>
<dbReference type="HAMAP" id="MF_00378">
    <property type="entry name" value="Exonuc_7_L"/>
    <property type="match status" value="1"/>
</dbReference>
<dbReference type="InterPro" id="IPR003753">
    <property type="entry name" value="Exonuc_VII_L"/>
</dbReference>
<evidence type="ECO:0000256" key="1">
    <source>
        <dbReference type="ARBA" id="ARBA00022490"/>
    </source>
</evidence>
<feature type="domain" description="OB-fold nucleic acid binding" evidence="8">
    <location>
        <begin position="8"/>
        <end position="103"/>
    </location>
</feature>
<protein>
    <recommendedName>
        <fullName evidence="5">Exodeoxyribonuclease 7 large subunit</fullName>
        <ecNumber evidence="5">3.1.11.6</ecNumber>
    </recommendedName>
    <alternativeName>
        <fullName evidence="5">Exodeoxyribonuclease VII large subunit</fullName>
        <shortName evidence="5">Exonuclease VII large subunit</shortName>
    </alternativeName>
</protein>
<comment type="similarity">
    <text evidence="5 6">Belongs to the XseA family.</text>
</comment>
<dbReference type="OrthoDB" id="9802795at2"/>
<dbReference type="KEGG" id="fsa:C5Q98_03540"/>
<dbReference type="GO" id="GO:0003676">
    <property type="term" value="F:nucleic acid binding"/>
    <property type="evidence" value="ECO:0007669"/>
    <property type="project" value="InterPro"/>
</dbReference>